<dbReference type="EMBL" id="JAPWTJ010000300">
    <property type="protein sequence ID" value="KAJ8979952.1"/>
    <property type="molecule type" value="Genomic_DNA"/>
</dbReference>
<dbReference type="PANTHER" id="PTHR31511">
    <property type="entry name" value="PROTEIN CBG23764"/>
    <property type="match status" value="1"/>
</dbReference>
<organism evidence="1 2">
    <name type="scientific">Molorchus minor</name>
    <dbReference type="NCBI Taxonomy" id="1323400"/>
    <lineage>
        <taxon>Eukaryota</taxon>
        <taxon>Metazoa</taxon>
        <taxon>Ecdysozoa</taxon>
        <taxon>Arthropoda</taxon>
        <taxon>Hexapoda</taxon>
        <taxon>Insecta</taxon>
        <taxon>Pterygota</taxon>
        <taxon>Neoptera</taxon>
        <taxon>Endopterygota</taxon>
        <taxon>Coleoptera</taxon>
        <taxon>Polyphaga</taxon>
        <taxon>Cucujiformia</taxon>
        <taxon>Chrysomeloidea</taxon>
        <taxon>Cerambycidae</taxon>
        <taxon>Lamiinae</taxon>
        <taxon>Monochamini</taxon>
        <taxon>Molorchus</taxon>
    </lineage>
</organism>
<evidence type="ECO:0000313" key="1">
    <source>
        <dbReference type="EMBL" id="KAJ8979952.1"/>
    </source>
</evidence>
<name>A0ABQ9JQH6_9CUCU</name>
<dbReference type="Proteomes" id="UP001162164">
    <property type="component" value="Unassembled WGS sequence"/>
</dbReference>
<proteinExistence type="predicted"/>
<protein>
    <submittedName>
        <fullName evidence="1">Uncharacterized protein</fullName>
    </submittedName>
</protein>
<reference evidence="1" key="1">
    <citation type="journal article" date="2023" name="Insect Mol. Biol.">
        <title>Genome sequencing provides insights into the evolution of gene families encoding plant cell wall-degrading enzymes in longhorned beetles.</title>
        <authorList>
            <person name="Shin N.R."/>
            <person name="Okamura Y."/>
            <person name="Kirsch R."/>
            <person name="Pauchet Y."/>
        </authorList>
    </citation>
    <scope>NUCLEOTIDE SEQUENCE</scope>
    <source>
        <strain evidence="1">MMC_N1</strain>
    </source>
</reference>
<dbReference type="PANTHER" id="PTHR31511:SF12">
    <property type="entry name" value="RHO TERMINATION FACTOR N-TERMINAL DOMAIN-CONTAINING PROTEIN"/>
    <property type="match status" value="1"/>
</dbReference>
<accession>A0ABQ9JQH6</accession>
<keyword evidence="2" id="KW-1185">Reference proteome</keyword>
<gene>
    <name evidence="1" type="ORF">NQ317_001537</name>
</gene>
<evidence type="ECO:0000313" key="2">
    <source>
        <dbReference type="Proteomes" id="UP001162164"/>
    </source>
</evidence>
<sequence length="115" mass="13740">MSENSEEVSIKSFHTKMEVILDISQLRKAYQNQRDRILTKMDEFQMRDSGWALIRILHLEININKYQPLRGSMTLDFNYILIKNLSRLLRKQITSHGHEVHICNFCLIHFHTKIN</sequence>
<comment type="caution">
    <text evidence="1">The sequence shown here is derived from an EMBL/GenBank/DDBJ whole genome shotgun (WGS) entry which is preliminary data.</text>
</comment>